<evidence type="ECO:0000256" key="2">
    <source>
        <dbReference type="ARBA" id="ARBA00022490"/>
    </source>
</evidence>
<feature type="domain" description="SMC hinge" evidence="9">
    <location>
        <begin position="521"/>
        <end position="642"/>
    </location>
</feature>
<feature type="region of interest" description="Disordered" evidence="8">
    <location>
        <begin position="317"/>
        <end position="354"/>
    </location>
</feature>
<dbReference type="Gene3D" id="3.30.70.1620">
    <property type="match status" value="1"/>
</dbReference>
<dbReference type="EMBL" id="DWVS01000020">
    <property type="protein sequence ID" value="HJC86532.1"/>
    <property type="molecule type" value="Genomic_DNA"/>
</dbReference>
<gene>
    <name evidence="7 10" type="primary">smc</name>
    <name evidence="10" type="ORF">H9926_00745</name>
</gene>
<keyword evidence="3 7" id="KW-0547">Nucleotide-binding</keyword>
<dbReference type="Gene3D" id="1.10.287.1490">
    <property type="match status" value="1"/>
</dbReference>
<dbReference type="Pfam" id="PF02463">
    <property type="entry name" value="SMC_N"/>
    <property type="match status" value="1"/>
</dbReference>
<dbReference type="InterPro" id="IPR036277">
    <property type="entry name" value="SMC_hinge_sf"/>
</dbReference>
<protein>
    <recommendedName>
        <fullName evidence="7">Chromosome partition protein Smc</fullName>
    </recommendedName>
</protein>
<evidence type="ECO:0000313" key="11">
    <source>
        <dbReference type="Proteomes" id="UP000823922"/>
    </source>
</evidence>
<dbReference type="CDD" id="cd03278">
    <property type="entry name" value="ABC_SMC_barmotin"/>
    <property type="match status" value="1"/>
</dbReference>
<dbReference type="SMART" id="SM00968">
    <property type="entry name" value="SMC_hinge"/>
    <property type="match status" value="1"/>
</dbReference>
<dbReference type="InterPro" id="IPR010935">
    <property type="entry name" value="SMC_hinge"/>
</dbReference>
<dbReference type="GO" id="GO:0007062">
    <property type="term" value="P:sister chromatid cohesion"/>
    <property type="evidence" value="ECO:0007669"/>
    <property type="project" value="InterPro"/>
</dbReference>
<accession>A0A9D2TQ32</accession>
<dbReference type="InterPro" id="IPR024704">
    <property type="entry name" value="SMC"/>
</dbReference>
<dbReference type="NCBIfam" id="TIGR02168">
    <property type="entry name" value="SMC_prok_B"/>
    <property type="match status" value="1"/>
</dbReference>
<dbReference type="SUPFAM" id="SSF75553">
    <property type="entry name" value="Smc hinge domain"/>
    <property type="match status" value="1"/>
</dbReference>
<evidence type="ECO:0000256" key="4">
    <source>
        <dbReference type="ARBA" id="ARBA00022840"/>
    </source>
</evidence>
<evidence type="ECO:0000256" key="3">
    <source>
        <dbReference type="ARBA" id="ARBA00022741"/>
    </source>
</evidence>
<evidence type="ECO:0000313" key="10">
    <source>
        <dbReference type="EMBL" id="HJC86532.1"/>
    </source>
</evidence>
<dbReference type="InterPro" id="IPR011890">
    <property type="entry name" value="SMC_prok"/>
</dbReference>
<dbReference type="Pfam" id="PF06470">
    <property type="entry name" value="SMC_hinge"/>
    <property type="match status" value="1"/>
</dbReference>
<dbReference type="Proteomes" id="UP000823922">
    <property type="component" value="Unassembled WGS sequence"/>
</dbReference>
<feature type="coiled-coil region" evidence="7">
    <location>
        <begin position="844"/>
        <end position="878"/>
    </location>
</feature>
<feature type="coiled-coil region" evidence="7">
    <location>
        <begin position="409"/>
        <end position="457"/>
    </location>
</feature>
<dbReference type="Gene3D" id="1.20.1060.20">
    <property type="match status" value="1"/>
</dbReference>
<feature type="coiled-coil region" evidence="7">
    <location>
        <begin position="676"/>
        <end position="815"/>
    </location>
</feature>
<dbReference type="GO" id="GO:0030261">
    <property type="term" value="P:chromosome condensation"/>
    <property type="evidence" value="ECO:0007669"/>
    <property type="project" value="InterPro"/>
</dbReference>
<dbReference type="GO" id="GO:0005737">
    <property type="term" value="C:cytoplasm"/>
    <property type="evidence" value="ECO:0007669"/>
    <property type="project" value="UniProtKB-SubCell"/>
</dbReference>
<dbReference type="FunFam" id="3.40.50.300:FF:000901">
    <property type="entry name" value="Chromosome partition protein Smc"/>
    <property type="match status" value="1"/>
</dbReference>
<comment type="function">
    <text evidence="7">Required for chromosome condensation and partitioning.</text>
</comment>
<name>A0A9D2TQ32_9FIRM</name>
<organism evidence="10 11">
    <name type="scientific">Candidatus Eisenbergiella intestinigallinarum</name>
    <dbReference type="NCBI Taxonomy" id="2838549"/>
    <lineage>
        <taxon>Bacteria</taxon>
        <taxon>Bacillati</taxon>
        <taxon>Bacillota</taxon>
        <taxon>Clostridia</taxon>
        <taxon>Lachnospirales</taxon>
        <taxon>Lachnospiraceae</taxon>
        <taxon>Eisenbergiella</taxon>
    </lineage>
</organism>
<keyword evidence="6 7" id="KW-0238">DNA-binding</keyword>
<proteinExistence type="inferred from homology"/>
<evidence type="ECO:0000256" key="6">
    <source>
        <dbReference type="ARBA" id="ARBA00023125"/>
    </source>
</evidence>
<dbReference type="GO" id="GO:0006260">
    <property type="term" value="P:DNA replication"/>
    <property type="evidence" value="ECO:0007669"/>
    <property type="project" value="UniProtKB-UniRule"/>
</dbReference>
<reference evidence="10" key="2">
    <citation type="submission" date="2021-04" db="EMBL/GenBank/DDBJ databases">
        <authorList>
            <person name="Gilroy R."/>
        </authorList>
    </citation>
    <scope>NUCLEOTIDE SEQUENCE</scope>
    <source>
        <strain evidence="10">ChiBcec1-1630</strain>
    </source>
</reference>
<dbReference type="PIRSF" id="PIRSF005719">
    <property type="entry name" value="SMC"/>
    <property type="match status" value="1"/>
</dbReference>
<comment type="caution">
    <text evidence="10">The sequence shown here is derived from an EMBL/GenBank/DDBJ whole genome shotgun (WGS) entry which is preliminary data.</text>
</comment>
<dbReference type="AlphaFoldDB" id="A0A9D2TQ32"/>
<dbReference type="HAMAP" id="MF_01894">
    <property type="entry name" value="Smc_prok"/>
    <property type="match status" value="1"/>
</dbReference>
<evidence type="ECO:0000256" key="8">
    <source>
        <dbReference type="SAM" id="MobiDB-lite"/>
    </source>
</evidence>
<comment type="subunit">
    <text evidence="7">Homodimer.</text>
</comment>
<dbReference type="InterPro" id="IPR003395">
    <property type="entry name" value="RecF/RecN/SMC_N"/>
</dbReference>
<keyword evidence="4 7" id="KW-0067">ATP-binding</keyword>
<dbReference type="SUPFAM" id="SSF52540">
    <property type="entry name" value="P-loop containing nucleoside triphosphate hydrolases"/>
    <property type="match status" value="1"/>
</dbReference>
<dbReference type="GO" id="GO:0005524">
    <property type="term" value="F:ATP binding"/>
    <property type="evidence" value="ECO:0007669"/>
    <property type="project" value="UniProtKB-UniRule"/>
</dbReference>
<dbReference type="GO" id="GO:0016887">
    <property type="term" value="F:ATP hydrolysis activity"/>
    <property type="evidence" value="ECO:0007669"/>
    <property type="project" value="InterPro"/>
</dbReference>
<dbReference type="PANTHER" id="PTHR43977">
    <property type="entry name" value="STRUCTURAL MAINTENANCE OF CHROMOSOMES PROTEIN 3"/>
    <property type="match status" value="1"/>
</dbReference>
<comment type="similarity">
    <text evidence="7">Belongs to the SMC family.</text>
</comment>
<feature type="binding site" evidence="7">
    <location>
        <begin position="32"/>
        <end position="39"/>
    </location>
    <ligand>
        <name>ATP</name>
        <dbReference type="ChEBI" id="CHEBI:30616"/>
    </ligand>
</feature>
<evidence type="ECO:0000256" key="5">
    <source>
        <dbReference type="ARBA" id="ARBA00023054"/>
    </source>
</evidence>
<dbReference type="FunFam" id="3.40.50.300:FF:000984">
    <property type="entry name" value="Chromosome partition protein Smc"/>
    <property type="match status" value="1"/>
</dbReference>
<sequence>MYLKSIEVHGFKSFANKITFEFHNGITGIVGPNGSGKSNVADAVRWVLGEQRVKQLRGASMQDVIFSGTEVRKPMSYAYVAITLDNSDHQLAVDYDEVTVARRIYRSGESEYLMNGTPCRLKDVNELFYDTGIGKEGYSIIGQGQIDRILSGKPEERRELFDEAAGIVKFKRRKAAAQKKLEDEKQNLLRVRDILSELEKQTGPLEKQAEKARIYLKKKEDQKRLDVNVFLLENRRLSEQLSDLNGKYENASKELEETTEKYSRIREEYESVQEEIDALDQSIEKTRTELSDAAMLKSRLEGEINVLKEQINSAQASARHLSGRKETLEREIEERTKERKKIEAGKEETDRNLSEMEEKRAHAAALLASIQARADETDGLIDEGRSRIIEVLNERAAIKTRMGRFDTMLEQVQIRRAELNSRLLRAKSDEEQQDAGIQELEEEFNRISEGISALNDSISALEEQLNGIRDGLAKKDQAVRDAQVIYHQEKSRLDALVNLTERYEGYGGSVKRVMEQKEKHPGILGVVADLLKVEKKYETAIETALGGSIQNIVTDNEDTAKEMIAFLKAVKGGRATFLPLTSVKSRPEFRQEFRQRQLLSEPGVIGLADSLVTTEEKYRDVAASLLGRILVIDHVDNAVRLARKTGYSLRMVTLEGELFTPGGAISGGAFKNSSNLLGRRREIEQLQEKVKATLKQVDALLEEAEEIRKQRALLRVKLDQTKEQLQQEFIRQNTARMNVAAAREKKEQTQAGYDDLKKEQEEITGRLAELKDSREQTERELAASEQTEKDLEAQIAAAQEKLEKIREEQSGQAAQVSAIEMEAEKIRQTQGFAQENLDRVCGELSRFEEERREVLAGMEENERQMQEKEGQIRSLTESLSASGVAGSEGQLRLQTDLERKEALSAKQKRFFSERESLSETVSGLDKEVYRLNAQREKTEEAIESQINYMWDEYELTLTGASALRDEALQDLGAMKKEISALKDEIRRLGDVNVNAIEDYKNLMDRYTFLKGQHDDLVQAEETLRGIILQLDEAMRRQFQEKFAQIAEEFDKVFRELFGGGKGTLELLEDEDILEAGIRIIAQPPGKKLQNMMQLSGGEKALTAIALLFAIQNLKPSPFCLLDEIEAALDDSNVGRFAGYLHKLTKHTQFIVITHRRGTMEKADRLYGITMQEKGVSTLVSVSLIDKELTN</sequence>
<dbReference type="GO" id="GO:0005694">
    <property type="term" value="C:chromosome"/>
    <property type="evidence" value="ECO:0007669"/>
    <property type="project" value="InterPro"/>
</dbReference>
<comment type="subcellular location">
    <subcellularLocation>
        <location evidence="1 7">Cytoplasm</location>
    </subcellularLocation>
</comment>
<evidence type="ECO:0000256" key="7">
    <source>
        <dbReference type="HAMAP-Rule" id="MF_01894"/>
    </source>
</evidence>
<dbReference type="InterPro" id="IPR027417">
    <property type="entry name" value="P-loop_NTPase"/>
</dbReference>
<evidence type="ECO:0000259" key="9">
    <source>
        <dbReference type="SMART" id="SM00968"/>
    </source>
</evidence>
<dbReference type="Gene3D" id="3.40.50.300">
    <property type="entry name" value="P-loop containing nucleotide triphosphate hydrolases"/>
    <property type="match status" value="2"/>
</dbReference>
<keyword evidence="5 7" id="KW-0175">Coiled coil</keyword>
<keyword evidence="2 7" id="KW-0963">Cytoplasm</keyword>
<dbReference type="GO" id="GO:0007059">
    <property type="term" value="P:chromosome segregation"/>
    <property type="evidence" value="ECO:0007669"/>
    <property type="project" value="UniProtKB-UniRule"/>
</dbReference>
<comment type="domain">
    <text evidence="7">Contains large globular domains required for ATP hydrolysis at each terminus and a third globular domain forming a flexible hinge near the middle of the molecule. These domains are separated by coiled-coil structures.</text>
</comment>
<reference evidence="10" key="1">
    <citation type="journal article" date="2021" name="PeerJ">
        <title>Extensive microbial diversity within the chicken gut microbiome revealed by metagenomics and culture.</title>
        <authorList>
            <person name="Gilroy R."/>
            <person name="Ravi A."/>
            <person name="Getino M."/>
            <person name="Pursley I."/>
            <person name="Horton D.L."/>
            <person name="Alikhan N.F."/>
            <person name="Baker D."/>
            <person name="Gharbi K."/>
            <person name="Hall N."/>
            <person name="Watson M."/>
            <person name="Adriaenssens E.M."/>
            <person name="Foster-Nyarko E."/>
            <person name="Jarju S."/>
            <person name="Secka A."/>
            <person name="Antonio M."/>
            <person name="Oren A."/>
            <person name="Chaudhuri R.R."/>
            <person name="La Ragione R."/>
            <person name="Hildebrand F."/>
            <person name="Pallen M.J."/>
        </authorList>
    </citation>
    <scope>NUCLEOTIDE SEQUENCE</scope>
    <source>
        <strain evidence="10">ChiBcec1-1630</strain>
    </source>
</reference>
<dbReference type="GO" id="GO:0003677">
    <property type="term" value="F:DNA binding"/>
    <property type="evidence" value="ECO:0007669"/>
    <property type="project" value="UniProtKB-UniRule"/>
</dbReference>
<evidence type="ECO:0000256" key="1">
    <source>
        <dbReference type="ARBA" id="ARBA00004496"/>
    </source>
</evidence>
<feature type="coiled-coil region" evidence="7">
    <location>
        <begin position="167"/>
        <end position="201"/>
    </location>
</feature>
<feature type="compositionally biased region" description="Basic and acidic residues" evidence="8">
    <location>
        <begin position="323"/>
        <end position="354"/>
    </location>
</feature>